<organism evidence="3">
    <name type="scientific">Geobacter metallireducens</name>
    <dbReference type="NCBI Taxonomy" id="28232"/>
    <lineage>
        <taxon>Bacteria</taxon>
        <taxon>Pseudomonadati</taxon>
        <taxon>Thermodesulfobacteriota</taxon>
        <taxon>Desulfuromonadia</taxon>
        <taxon>Geobacterales</taxon>
        <taxon>Geobacteraceae</taxon>
        <taxon>Geobacter</taxon>
    </lineage>
</organism>
<comment type="caution">
    <text evidence="3">The sequence shown here is derived from an EMBL/GenBank/DDBJ whole genome shotgun (WGS) entry which is preliminary data.</text>
</comment>
<keyword evidence="2" id="KW-1277">Toxin-antitoxin system</keyword>
<proteinExistence type="inferred from homology"/>
<name>A0A831UF95_GEOME</name>
<dbReference type="EMBL" id="DSOV01000058">
    <property type="protein sequence ID" value="HEN43282.1"/>
    <property type="molecule type" value="Genomic_DNA"/>
</dbReference>
<evidence type="ECO:0000256" key="2">
    <source>
        <dbReference type="ARBA" id="ARBA00022649"/>
    </source>
</evidence>
<dbReference type="PANTHER" id="PTHR35601:SF1">
    <property type="entry name" value="TOXIN RELE"/>
    <property type="match status" value="1"/>
</dbReference>
<dbReference type="AlphaFoldDB" id="A0A831UF95"/>
<protein>
    <submittedName>
        <fullName evidence="3">Type II toxin-antitoxin system RelE/ParE family toxin</fullName>
    </submittedName>
</protein>
<dbReference type="InterPro" id="IPR035093">
    <property type="entry name" value="RelE/ParE_toxin_dom_sf"/>
</dbReference>
<gene>
    <name evidence="3" type="ORF">ENQ87_13090</name>
</gene>
<dbReference type="Pfam" id="PF05016">
    <property type="entry name" value="ParE_toxin"/>
    <property type="match status" value="1"/>
</dbReference>
<dbReference type="InterPro" id="IPR007712">
    <property type="entry name" value="RelE/ParE_toxin"/>
</dbReference>
<dbReference type="SUPFAM" id="SSF143011">
    <property type="entry name" value="RelE-like"/>
    <property type="match status" value="1"/>
</dbReference>
<evidence type="ECO:0000256" key="1">
    <source>
        <dbReference type="ARBA" id="ARBA00006226"/>
    </source>
</evidence>
<reference evidence="3" key="1">
    <citation type="journal article" date="2020" name="mSystems">
        <title>Genome- and Community-Level Interaction Insights into Carbon Utilization and Element Cycling Functions of Hydrothermarchaeota in Hydrothermal Sediment.</title>
        <authorList>
            <person name="Zhou Z."/>
            <person name="Liu Y."/>
            <person name="Xu W."/>
            <person name="Pan J."/>
            <person name="Luo Z.H."/>
            <person name="Li M."/>
        </authorList>
    </citation>
    <scope>NUCLEOTIDE SEQUENCE [LARGE SCALE GENOMIC DNA]</scope>
    <source>
        <strain evidence="3">SpSt-349</strain>
    </source>
</reference>
<dbReference type="PANTHER" id="PTHR35601">
    <property type="entry name" value="TOXIN RELE"/>
    <property type="match status" value="1"/>
</dbReference>
<comment type="similarity">
    <text evidence="1">Belongs to the RelE toxin family.</text>
</comment>
<sequence>MFTVRYSRQALKAMTKMPKGIAEKMIRELAAIATDPASYHGDWKPMQGSPYWRLRVGSWRAICEIINNELIVYVLKIGPRGDVYK</sequence>
<dbReference type="Gene3D" id="3.30.2310.20">
    <property type="entry name" value="RelE-like"/>
    <property type="match status" value="1"/>
</dbReference>
<accession>A0A831UF95</accession>
<evidence type="ECO:0000313" key="3">
    <source>
        <dbReference type="EMBL" id="HEN43282.1"/>
    </source>
</evidence>